<dbReference type="GO" id="GO:0031902">
    <property type="term" value="C:late endosome membrane"/>
    <property type="evidence" value="ECO:0007669"/>
    <property type="project" value="UniProtKB-SubCell"/>
</dbReference>
<gene>
    <name evidence="9" type="ORF">HHI36_021834</name>
</gene>
<dbReference type="PANTHER" id="PTHR13678">
    <property type="entry name" value="VACUOLAR PROTEIN SORTING-ASSOCIATED PROTEIN 37"/>
    <property type="match status" value="1"/>
</dbReference>
<evidence type="ECO:0000256" key="6">
    <source>
        <dbReference type="ARBA" id="ARBA00025010"/>
    </source>
</evidence>
<dbReference type="SUPFAM" id="SSF140111">
    <property type="entry name" value="Endosomal sorting complex assembly domain"/>
    <property type="match status" value="1"/>
</dbReference>
<evidence type="ECO:0000256" key="5">
    <source>
        <dbReference type="ARBA" id="ARBA00022927"/>
    </source>
</evidence>
<accession>A0ABD2MYV2</accession>
<dbReference type="GO" id="GO:0015031">
    <property type="term" value="P:protein transport"/>
    <property type="evidence" value="ECO:0007669"/>
    <property type="project" value="UniProtKB-UniRule"/>
</dbReference>
<feature type="domain" description="VPS37 C-terminal" evidence="8">
    <location>
        <begin position="94"/>
        <end position="182"/>
    </location>
</feature>
<keyword evidence="5 7" id="KW-0653">Protein transport</keyword>
<comment type="similarity">
    <text evidence="2">Belongs to the VPS37 family.</text>
</comment>
<dbReference type="InterPro" id="IPR037202">
    <property type="entry name" value="ESCRT_assembly_dom"/>
</dbReference>
<evidence type="ECO:0000256" key="3">
    <source>
        <dbReference type="ARBA" id="ARBA00022448"/>
    </source>
</evidence>
<organism evidence="9 10">
    <name type="scientific">Cryptolaemus montrouzieri</name>
    <dbReference type="NCBI Taxonomy" id="559131"/>
    <lineage>
        <taxon>Eukaryota</taxon>
        <taxon>Metazoa</taxon>
        <taxon>Ecdysozoa</taxon>
        <taxon>Arthropoda</taxon>
        <taxon>Hexapoda</taxon>
        <taxon>Insecta</taxon>
        <taxon>Pterygota</taxon>
        <taxon>Neoptera</taxon>
        <taxon>Endopterygota</taxon>
        <taxon>Coleoptera</taxon>
        <taxon>Polyphaga</taxon>
        <taxon>Cucujiformia</taxon>
        <taxon>Coccinelloidea</taxon>
        <taxon>Coccinellidae</taxon>
        <taxon>Scymninae</taxon>
        <taxon>Scymnini</taxon>
        <taxon>Cryptolaemus</taxon>
    </lineage>
</organism>
<reference evidence="9 10" key="1">
    <citation type="journal article" date="2021" name="BMC Biol.">
        <title>Horizontally acquired antibacterial genes associated with adaptive radiation of ladybird beetles.</title>
        <authorList>
            <person name="Li H.S."/>
            <person name="Tang X.F."/>
            <person name="Huang Y.H."/>
            <person name="Xu Z.Y."/>
            <person name="Chen M.L."/>
            <person name="Du X.Y."/>
            <person name="Qiu B.Y."/>
            <person name="Chen P.T."/>
            <person name="Zhang W."/>
            <person name="Slipinski A."/>
            <person name="Escalona H.E."/>
            <person name="Waterhouse R.M."/>
            <person name="Zwick A."/>
            <person name="Pang H."/>
        </authorList>
    </citation>
    <scope>NUCLEOTIDE SEQUENCE [LARGE SCALE GENOMIC DNA]</scope>
    <source>
        <strain evidence="9">SYSU2018</strain>
    </source>
</reference>
<comment type="subcellular location">
    <subcellularLocation>
        <location evidence="1">Late endosome membrane</location>
        <topology evidence="1">Peripheral membrane protein</topology>
    </subcellularLocation>
</comment>
<evidence type="ECO:0000313" key="9">
    <source>
        <dbReference type="EMBL" id="KAL3271346.1"/>
    </source>
</evidence>
<keyword evidence="4" id="KW-0967">Endosome</keyword>
<dbReference type="InterPro" id="IPR009851">
    <property type="entry name" value="Mod_r"/>
</dbReference>
<sequence>MSFAVLQSDCKKLTNTLDDFSNDELDQILNNDAKIEEIINQAEDIYLKEIQNEKDTVIATNESLAELNLAREPELSEGREKLQAKTEEGEEISKRNEEKLKIIRDKNGDMSLETALAFLRTAASEMEEESDAIAKKFMEEGGDLEDFLEQFLAKRKIMHLRLVKADKMSKILQRGDPSLSNISSYPNSPPLNINSSYFPGIPTSMPPTVVPYPTGPLNMPMPPPYANLNYFQNHY</sequence>
<evidence type="ECO:0000256" key="4">
    <source>
        <dbReference type="ARBA" id="ARBA00022753"/>
    </source>
</evidence>
<evidence type="ECO:0000256" key="1">
    <source>
        <dbReference type="ARBA" id="ARBA00004633"/>
    </source>
</evidence>
<evidence type="ECO:0000313" key="10">
    <source>
        <dbReference type="Proteomes" id="UP001516400"/>
    </source>
</evidence>
<dbReference type="Gene3D" id="1.10.287.660">
    <property type="entry name" value="Helix hairpin bin"/>
    <property type="match status" value="1"/>
</dbReference>
<dbReference type="PROSITE" id="PS51314">
    <property type="entry name" value="VPS37_C"/>
    <property type="match status" value="1"/>
</dbReference>
<comment type="function">
    <text evidence="6">Component of the ESCRT-I complex, a regulator of vesicular trafficking process. Required for the sorting of endocytic ubiquitinated cargos into multivesicular bodies. May be involved in cell growth and differentiation.</text>
</comment>
<evidence type="ECO:0000259" key="8">
    <source>
        <dbReference type="PROSITE" id="PS51314"/>
    </source>
</evidence>
<comment type="caution">
    <text evidence="9">The sequence shown here is derived from an EMBL/GenBank/DDBJ whole genome shotgun (WGS) entry which is preliminary data.</text>
</comment>
<proteinExistence type="inferred from homology"/>
<dbReference type="Proteomes" id="UP001516400">
    <property type="component" value="Unassembled WGS sequence"/>
</dbReference>
<evidence type="ECO:0000256" key="2">
    <source>
        <dbReference type="ARBA" id="ARBA00007617"/>
    </source>
</evidence>
<evidence type="ECO:0000256" key="7">
    <source>
        <dbReference type="PROSITE-ProRule" id="PRU00646"/>
    </source>
</evidence>
<keyword evidence="3 7" id="KW-0813">Transport</keyword>
<dbReference type="Pfam" id="PF07200">
    <property type="entry name" value="Mod_r"/>
    <property type="match status" value="1"/>
</dbReference>
<keyword evidence="10" id="KW-1185">Reference proteome</keyword>
<dbReference type="GO" id="GO:0000813">
    <property type="term" value="C:ESCRT I complex"/>
    <property type="evidence" value="ECO:0007669"/>
    <property type="project" value="UniProtKB-ARBA"/>
</dbReference>
<dbReference type="PANTHER" id="PTHR13678:SF27">
    <property type="entry name" value="LD45836P"/>
    <property type="match status" value="1"/>
</dbReference>
<dbReference type="AlphaFoldDB" id="A0ABD2MYV2"/>
<dbReference type="InterPro" id="IPR029012">
    <property type="entry name" value="Helix_hairpin_bin_sf"/>
</dbReference>
<name>A0ABD2MYV2_9CUCU</name>
<protein>
    <recommendedName>
        <fullName evidence="8">VPS37 C-terminal domain-containing protein</fullName>
    </recommendedName>
</protein>
<dbReference type="EMBL" id="JABFTP020000042">
    <property type="protein sequence ID" value="KAL3271346.1"/>
    <property type="molecule type" value="Genomic_DNA"/>
</dbReference>